<dbReference type="RefSeq" id="WP_136080662.1">
    <property type="nucleotide sequence ID" value="NZ_CAAHFG010000002.1"/>
</dbReference>
<proteinExistence type="predicted"/>
<evidence type="ECO:0000313" key="1">
    <source>
        <dbReference type="EMBL" id="VGO15059.1"/>
    </source>
</evidence>
<dbReference type="EMBL" id="CAAHFG010000002">
    <property type="protein sequence ID" value="VGO15059.1"/>
    <property type="molecule type" value="Genomic_DNA"/>
</dbReference>
<accession>A0A6C2U5E6</accession>
<name>A0A6C2U5E6_PONDE</name>
<dbReference type="Proteomes" id="UP000366872">
    <property type="component" value="Unassembled WGS sequence"/>
</dbReference>
<sequence length="111" mass="12806">MSECFGVKIEAEGLNEARLEDVRDALCAEWDIEEDEIHFEPRPKRTANMVAMTTGGPCAMETEIEFTDRIAQAIWEANGRYCPVRISIEEDANVRVFCERDYQRIFNRNAT</sequence>
<gene>
    <name evidence="1" type="ORF">PDESU_03639</name>
</gene>
<keyword evidence="2" id="KW-1185">Reference proteome</keyword>
<evidence type="ECO:0000313" key="2">
    <source>
        <dbReference type="Proteomes" id="UP000366872"/>
    </source>
</evidence>
<organism evidence="1 2">
    <name type="scientific">Pontiella desulfatans</name>
    <dbReference type="NCBI Taxonomy" id="2750659"/>
    <lineage>
        <taxon>Bacteria</taxon>
        <taxon>Pseudomonadati</taxon>
        <taxon>Kiritimatiellota</taxon>
        <taxon>Kiritimatiellia</taxon>
        <taxon>Kiritimatiellales</taxon>
        <taxon>Pontiellaceae</taxon>
        <taxon>Pontiella</taxon>
    </lineage>
</organism>
<dbReference type="AlphaFoldDB" id="A0A6C2U5E6"/>
<protein>
    <submittedName>
        <fullName evidence="1">Uncharacterized protein</fullName>
    </submittedName>
</protein>
<reference evidence="1 2" key="1">
    <citation type="submission" date="2019-04" db="EMBL/GenBank/DDBJ databases">
        <authorList>
            <person name="Van Vliet M D."/>
        </authorList>
    </citation>
    <scope>NUCLEOTIDE SEQUENCE [LARGE SCALE GENOMIC DNA]</scope>
    <source>
        <strain evidence="1 2">F1</strain>
    </source>
</reference>